<evidence type="ECO:0000313" key="7">
    <source>
        <dbReference type="EMBL" id="SMO54539.1"/>
    </source>
</evidence>
<keyword evidence="2" id="KW-0762">Sugar transport</keyword>
<evidence type="ECO:0000256" key="1">
    <source>
        <dbReference type="ARBA" id="ARBA00022448"/>
    </source>
</evidence>
<dbReference type="InterPro" id="IPR027417">
    <property type="entry name" value="P-loop_NTPase"/>
</dbReference>
<organism evidence="7 8">
    <name type="scientific">Thalassovita litoralis</name>
    <dbReference type="NCBI Taxonomy" id="1010611"/>
    <lineage>
        <taxon>Bacteria</taxon>
        <taxon>Pseudomonadati</taxon>
        <taxon>Pseudomonadota</taxon>
        <taxon>Alphaproteobacteria</taxon>
        <taxon>Rhodobacterales</taxon>
        <taxon>Roseobacteraceae</taxon>
        <taxon>Thalassovita</taxon>
    </lineage>
</organism>
<dbReference type="GO" id="GO:0016887">
    <property type="term" value="F:ATP hydrolysis activity"/>
    <property type="evidence" value="ECO:0007669"/>
    <property type="project" value="InterPro"/>
</dbReference>
<dbReference type="PROSITE" id="PS50893">
    <property type="entry name" value="ABC_TRANSPORTER_2"/>
    <property type="match status" value="2"/>
</dbReference>
<keyword evidence="8" id="KW-1185">Reference proteome</keyword>
<dbReference type="RefSeq" id="WP_142492595.1">
    <property type="nucleotide sequence ID" value="NZ_FXTO01000005.1"/>
</dbReference>
<proteinExistence type="predicted"/>
<dbReference type="InterPro" id="IPR017871">
    <property type="entry name" value="ABC_transporter-like_CS"/>
</dbReference>
<evidence type="ECO:0000256" key="4">
    <source>
        <dbReference type="ARBA" id="ARBA00022741"/>
    </source>
</evidence>
<protein>
    <submittedName>
        <fullName evidence="7">Monosaccharide ABC transporter ATP-binding protein, CUT2 family</fullName>
    </submittedName>
</protein>
<dbReference type="SUPFAM" id="SSF52540">
    <property type="entry name" value="P-loop containing nucleoside triphosphate hydrolases"/>
    <property type="match status" value="2"/>
</dbReference>
<keyword evidence="1" id="KW-0813">Transport</keyword>
<gene>
    <name evidence="7" type="ORF">SAMN06265173_105120</name>
</gene>
<evidence type="ECO:0000256" key="3">
    <source>
        <dbReference type="ARBA" id="ARBA00022737"/>
    </source>
</evidence>
<evidence type="ECO:0000259" key="6">
    <source>
        <dbReference type="PROSITE" id="PS50893"/>
    </source>
</evidence>
<reference evidence="7 8" key="1">
    <citation type="submission" date="2017-05" db="EMBL/GenBank/DDBJ databases">
        <authorList>
            <person name="Varghese N."/>
            <person name="Submissions S."/>
        </authorList>
    </citation>
    <scope>NUCLEOTIDE SEQUENCE [LARGE SCALE GENOMIC DNA]</scope>
    <source>
        <strain evidence="7 8">DSM 29506</strain>
    </source>
</reference>
<name>A0A521C553_9RHOB</name>
<dbReference type="AlphaFoldDB" id="A0A521C553"/>
<dbReference type="OrthoDB" id="7757085at2"/>
<feature type="domain" description="ABC transporter" evidence="6">
    <location>
        <begin position="26"/>
        <end position="271"/>
    </location>
</feature>
<dbReference type="Proteomes" id="UP000316030">
    <property type="component" value="Unassembled WGS sequence"/>
</dbReference>
<sequence length="538" mass="57934">MSPEQAPSVDLKDGFPRRIPGEAPALLARNVSKIFGTTKVLDDVTLAVMPGEVHGLLGANGSGKSTFIKTIAGLHDPEPGAELILYGQGAPLPMPAGGARRLGISFVHQHLALMPSLTVLENMLLNDLAVEQNFNIRWGKAKKQVAETFERFDIKIDPMTRVQDLAQSDRALIAICRAFEEVRLNAGAGRGILILDEPTPFLPKSGVDQLFSLVRSVVADGASVILVAHDIDEIREITDRATILRDGKLAGTVVSEQASHEDFIELIVGEKVTMFQSARTPDHSKPIAASVRKLRASPAENVSFDIREGEILGLTGLIGSGFDRVPEAIFGAQKDSDGTLEIGGQSFALNAMSPGKAMGQGVAFLPADRLGRAGIGTLSIAENMILPVMGDFRNLLGIDWGKINTHVFDMGRKYDIRPNRPYQDLKSLSGGNAQKVLMAKWLQTLPKLLMLDEPTQGVDVGARQKLFQAIDEASRKGSAVLVASTDAEQLAQICHRVLVFAKGQIVTELTGADITKDNISQETLRAHGTQTEPKQEVA</sequence>
<dbReference type="PROSITE" id="PS00211">
    <property type="entry name" value="ABC_TRANSPORTER_1"/>
    <property type="match status" value="1"/>
</dbReference>
<dbReference type="PANTHER" id="PTHR43790">
    <property type="entry name" value="CARBOHYDRATE TRANSPORT ATP-BINDING PROTEIN MG119-RELATED"/>
    <property type="match status" value="1"/>
</dbReference>
<dbReference type="CDD" id="cd03216">
    <property type="entry name" value="ABC_Carb_Monos_I"/>
    <property type="match status" value="1"/>
</dbReference>
<accession>A0A521C553</accession>
<dbReference type="InterPro" id="IPR003439">
    <property type="entry name" value="ABC_transporter-like_ATP-bd"/>
</dbReference>
<keyword evidence="4" id="KW-0547">Nucleotide-binding</keyword>
<dbReference type="InterPro" id="IPR050107">
    <property type="entry name" value="ABC_carbohydrate_import_ATPase"/>
</dbReference>
<evidence type="ECO:0000313" key="8">
    <source>
        <dbReference type="Proteomes" id="UP000316030"/>
    </source>
</evidence>
<dbReference type="Gene3D" id="3.40.50.300">
    <property type="entry name" value="P-loop containing nucleotide triphosphate hydrolases"/>
    <property type="match status" value="2"/>
</dbReference>
<dbReference type="SMART" id="SM00382">
    <property type="entry name" value="AAA"/>
    <property type="match status" value="2"/>
</dbReference>
<dbReference type="InterPro" id="IPR003593">
    <property type="entry name" value="AAA+_ATPase"/>
</dbReference>
<dbReference type="CDD" id="cd03215">
    <property type="entry name" value="ABC_Carb_Monos_II"/>
    <property type="match status" value="1"/>
</dbReference>
<dbReference type="GO" id="GO:0005524">
    <property type="term" value="F:ATP binding"/>
    <property type="evidence" value="ECO:0007669"/>
    <property type="project" value="UniProtKB-KW"/>
</dbReference>
<evidence type="ECO:0000256" key="2">
    <source>
        <dbReference type="ARBA" id="ARBA00022597"/>
    </source>
</evidence>
<dbReference type="EMBL" id="FXTO01000005">
    <property type="protein sequence ID" value="SMO54539.1"/>
    <property type="molecule type" value="Genomic_DNA"/>
</dbReference>
<dbReference type="PANTHER" id="PTHR43790:SF9">
    <property type="entry name" value="GALACTOFURANOSE TRANSPORTER ATP-BINDING PROTEIN YTFR"/>
    <property type="match status" value="1"/>
</dbReference>
<dbReference type="Pfam" id="PF00005">
    <property type="entry name" value="ABC_tran"/>
    <property type="match status" value="2"/>
</dbReference>
<keyword evidence="5 7" id="KW-0067">ATP-binding</keyword>
<keyword evidence="3" id="KW-0677">Repeat</keyword>
<feature type="domain" description="ABC transporter" evidence="6">
    <location>
        <begin position="278"/>
        <end position="527"/>
    </location>
</feature>
<evidence type="ECO:0000256" key="5">
    <source>
        <dbReference type="ARBA" id="ARBA00022840"/>
    </source>
</evidence>